<feature type="domain" description="HTH cro/C1-type" evidence="1">
    <location>
        <begin position="27"/>
        <end position="64"/>
    </location>
</feature>
<reference evidence="2 3" key="1">
    <citation type="submission" date="2012-09" db="EMBL/GenBank/DDBJ databases">
        <title>Genome Sequence of alkane-degrading Bacterium Alcanivorax jadensis T9.</title>
        <authorList>
            <person name="Lai Q."/>
            <person name="Shao Z."/>
        </authorList>
    </citation>
    <scope>NUCLEOTIDE SEQUENCE [LARGE SCALE GENOMIC DNA]</scope>
    <source>
        <strain evidence="2 3">T9</strain>
    </source>
</reference>
<dbReference type="InterPro" id="IPR001387">
    <property type="entry name" value="Cro/C1-type_HTH"/>
</dbReference>
<proteinExistence type="predicted"/>
<dbReference type="Gene3D" id="1.10.260.40">
    <property type="entry name" value="lambda repressor-like DNA-binding domains"/>
    <property type="match status" value="1"/>
</dbReference>
<organism evidence="2 3">
    <name type="scientific">Alcanivorax jadensis T9</name>
    <dbReference type="NCBI Taxonomy" id="1177181"/>
    <lineage>
        <taxon>Bacteria</taxon>
        <taxon>Pseudomonadati</taxon>
        <taxon>Pseudomonadota</taxon>
        <taxon>Gammaproteobacteria</taxon>
        <taxon>Oceanospirillales</taxon>
        <taxon>Alcanivoracaceae</taxon>
        <taxon>Alcanivorax</taxon>
    </lineage>
</organism>
<evidence type="ECO:0000313" key="2">
    <source>
        <dbReference type="EMBL" id="KGD62907.1"/>
    </source>
</evidence>
<accession>A0ABR4WH28</accession>
<keyword evidence="3" id="KW-1185">Reference proteome</keyword>
<dbReference type="Proteomes" id="UP000029443">
    <property type="component" value="Unassembled WGS sequence"/>
</dbReference>
<dbReference type="CDD" id="cd00093">
    <property type="entry name" value="HTH_XRE"/>
    <property type="match status" value="1"/>
</dbReference>
<sequence length="119" mass="13144">MKKTADYLKEAQKTLKHSTDGDTMRWLDVNRGTVSRYLSGKSIIDSDDVVWKIAEALDIDPAEIIAARAIERAERSEDADGFALWTKRFKAVSHSATSLFFGGALLASAVEGIRHCILC</sequence>
<name>A0ABR4WH28_9GAMM</name>
<evidence type="ECO:0000259" key="1">
    <source>
        <dbReference type="PROSITE" id="PS50943"/>
    </source>
</evidence>
<evidence type="ECO:0000313" key="3">
    <source>
        <dbReference type="Proteomes" id="UP000029443"/>
    </source>
</evidence>
<comment type="caution">
    <text evidence="2">The sequence shown here is derived from an EMBL/GenBank/DDBJ whole genome shotgun (WGS) entry which is preliminary data.</text>
</comment>
<gene>
    <name evidence="2" type="ORF">T9A_00227</name>
</gene>
<dbReference type="RefSeq" id="WP_035244392.1">
    <property type="nucleotide sequence ID" value="NZ_ARXU01000001.1"/>
</dbReference>
<dbReference type="EMBL" id="ARXU01000001">
    <property type="protein sequence ID" value="KGD62907.1"/>
    <property type="molecule type" value="Genomic_DNA"/>
</dbReference>
<dbReference type="InterPro" id="IPR010982">
    <property type="entry name" value="Lambda_DNA-bd_dom_sf"/>
</dbReference>
<dbReference type="PROSITE" id="PS50943">
    <property type="entry name" value="HTH_CROC1"/>
    <property type="match status" value="1"/>
</dbReference>
<dbReference type="SUPFAM" id="SSF47413">
    <property type="entry name" value="lambda repressor-like DNA-binding domains"/>
    <property type="match status" value="1"/>
</dbReference>
<protein>
    <recommendedName>
        <fullName evidence="1">HTH cro/C1-type domain-containing protein</fullName>
    </recommendedName>
</protein>